<proteinExistence type="predicted"/>
<dbReference type="AlphaFoldDB" id="A0A1G8BHV5"/>
<evidence type="ECO:0000313" key="2">
    <source>
        <dbReference type="Proteomes" id="UP000243588"/>
    </source>
</evidence>
<dbReference type="STRING" id="702745.SAMN05421818_10250"/>
<gene>
    <name evidence="1" type="ORF">SAMN05421818_10250</name>
</gene>
<keyword evidence="1" id="KW-0131">Cell cycle</keyword>
<keyword evidence="1" id="KW-0132">Cell division</keyword>
<protein>
    <submittedName>
        <fullName evidence="1">Cell division protein FtsQ</fullName>
    </submittedName>
</protein>
<dbReference type="EMBL" id="FNDQ01000002">
    <property type="protein sequence ID" value="SDH32160.1"/>
    <property type="molecule type" value="Genomic_DNA"/>
</dbReference>
<accession>A0A1G8BHV5</accession>
<dbReference type="GO" id="GO:0051301">
    <property type="term" value="P:cell division"/>
    <property type="evidence" value="ECO:0007669"/>
    <property type="project" value="UniProtKB-KW"/>
</dbReference>
<reference evidence="2" key="1">
    <citation type="submission" date="2016-10" db="EMBL/GenBank/DDBJ databases">
        <authorList>
            <person name="Varghese N."/>
            <person name="Submissions S."/>
        </authorList>
    </citation>
    <scope>NUCLEOTIDE SEQUENCE [LARGE SCALE GENOMIC DNA]</scope>
    <source>
        <strain evidence="2">DSM 23313</strain>
    </source>
</reference>
<dbReference type="RefSeq" id="WP_090404997.1">
    <property type="nucleotide sequence ID" value="NZ_FNDQ01000002.1"/>
</dbReference>
<keyword evidence="2" id="KW-1185">Reference proteome</keyword>
<organism evidence="1 2">
    <name type="scientific">Myroides phaeus</name>
    <dbReference type="NCBI Taxonomy" id="702745"/>
    <lineage>
        <taxon>Bacteria</taxon>
        <taxon>Pseudomonadati</taxon>
        <taxon>Bacteroidota</taxon>
        <taxon>Flavobacteriia</taxon>
        <taxon>Flavobacteriales</taxon>
        <taxon>Flavobacteriaceae</taxon>
        <taxon>Myroides</taxon>
    </lineage>
</organism>
<evidence type="ECO:0000313" key="1">
    <source>
        <dbReference type="EMBL" id="SDH32160.1"/>
    </source>
</evidence>
<sequence>MKKWVKNIKWSDIRILLLCLVLLFIYSFTNKRNDSRVITDIEVLFKGGEEHFVTAEEVRDLVKNNFPKISEINRTVLDLNNLEKGVLNNDLIKDADVYLTVDGRLFVDVWQKKAIGRIIEDSKNYYLDEYGQRMPLSIHYSDRVPMVQGKVNQSNEKDLKEMLELINEDEFLRKDITGIIVESDRSLKLMSRTNNFDIQFGGFDEKEKKLKNYKAFVQYMVNENIEQNKYKVVNLKFTQQVICTK</sequence>
<dbReference type="Proteomes" id="UP000243588">
    <property type="component" value="Unassembled WGS sequence"/>
</dbReference>
<name>A0A1G8BHV5_9FLAO</name>